<comment type="similarity">
    <text evidence="1">Belongs to the GSP E family.</text>
</comment>
<dbReference type="Pfam" id="PF00437">
    <property type="entry name" value="T2SSE"/>
    <property type="match status" value="1"/>
</dbReference>
<dbReference type="CDD" id="cd01129">
    <property type="entry name" value="PulE-GspE-like"/>
    <property type="match status" value="1"/>
</dbReference>
<dbReference type="SUPFAM" id="SSF52540">
    <property type="entry name" value="P-loop containing nucleoside triphosphate hydrolases"/>
    <property type="match status" value="1"/>
</dbReference>
<dbReference type="Proteomes" id="UP001216907">
    <property type="component" value="Unassembled WGS sequence"/>
</dbReference>
<name>A0ABT6F9B9_9BACT</name>
<sequence>MAATPLSDSLKALDPNNPQYASSVVDALLAAAVAAGASDVHVHPIEDGLDVRWRVDGVLHPVATLPRRGAPNVVARLKVLAELLTYKTDSPQEGRIRREPGKVEMRLSTFPTLHGEKAVVRLFAGPGRFLVPDDLGLPEEVRVALSGLLDETTGAIVLAGPAGSGKTTTIYACLRELARRTEGRRSLATLEDPIEAALDGVSQSQVDVAAGLTLEAGLRALLRQDPEVVAVGEIRDRATAETTLQAALTGHLTLTTFHAGSACEVVGRLLDMGIEPYAIRSGLRAVIALRLVRKLCPACSVAVDDPAGFLGLAVHSARTARGCPQCGGSGFAGRIVLAEMLPPLDDELGRAVLARADVRRLETIAVESGMTTRWARARAAVEEGRTSPAEVRRVLGMTDR</sequence>
<comment type="caution">
    <text evidence="5">The sequence shown here is derived from an EMBL/GenBank/DDBJ whole genome shotgun (WGS) entry which is preliminary data.</text>
</comment>
<keyword evidence="6" id="KW-1185">Reference proteome</keyword>
<dbReference type="EMBL" id="JARRAG010000002">
    <property type="protein sequence ID" value="MDG3004024.1"/>
    <property type="molecule type" value="Genomic_DNA"/>
</dbReference>
<accession>A0ABT6F9B9</accession>
<dbReference type="InterPro" id="IPR001482">
    <property type="entry name" value="T2SS/T4SS_dom"/>
</dbReference>
<evidence type="ECO:0000313" key="6">
    <source>
        <dbReference type="Proteomes" id="UP001216907"/>
    </source>
</evidence>
<evidence type="ECO:0000256" key="2">
    <source>
        <dbReference type="ARBA" id="ARBA00022741"/>
    </source>
</evidence>
<feature type="domain" description="AAA+ ATPase" evidence="4">
    <location>
        <begin position="152"/>
        <end position="362"/>
    </location>
</feature>
<dbReference type="Gene3D" id="3.30.450.90">
    <property type="match status" value="1"/>
</dbReference>
<dbReference type="InterPro" id="IPR003593">
    <property type="entry name" value="AAA+_ATPase"/>
</dbReference>
<dbReference type="PANTHER" id="PTHR30258:SF2">
    <property type="entry name" value="COMG OPERON PROTEIN 1"/>
    <property type="match status" value="1"/>
</dbReference>
<keyword evidence="2" id="KW-0547">Nucleotide-binding</keyword>
<evidence type="ECO:0000313" key="5">
    <source>
        <dbReference type="EMBL" id="MDG3004024.1"/>
    </source>
</evidence>
<keyword evidence="3" id="KW-0067">ATP-binding</keyword>
<reference evidence="5 6" key="1">
    <citation type="submission" date="2023-03" db="EMBL/GenBank/DDBJ databases">
        <title>Paludisphaera mucosa sp. nov. a novel planctomycete from northern fen.</title>
        <authorList>
            <person name="Ivanova A."/>
        </authorList>
    </citation>
    <scope>NUCLEOTIDE SEQUENCE [LARGE SCALE GENOMIC DNA]</scope>
    <source>
        <strain evidence="5 6">Pla2</strain>
    </source>
</reference>
<dbReference type="Gene3D" id="3.40.50.300">
    <property type="entry name" value="P-loop containing nucleotide triphosphate hydrolases"/>
    <property type="match status" value="1"/>
</dbReference>
<proteinExistence type="inferred from homology"/>
<dbReference type="SMART" id="SM00382">
    <property type="entry name" value="AAA"/>
    <property type="match status" value="1"/>
</dbReference>
<evidence type="ECO:0000259" key="4">
    <source>
        <dbReference type="SMART" id="SM00382"/>
    </source>
</evidence>
<gene>
    <name evidence="5" type="ORF">PZE19_09590</name>
</gene>
<dbReference type="PANTHER" id="PTHR30258">
    <property type="entry name" value="TYPE II SECRETION SYSTEM PROTEIN GSPE-RELATED"/>
    <property type="match status" value="1"/>
</dbReference>
<dbReference type="RefSeq" id="WP_277860386.1">
    <property type="nucleotide sequence ID" value="NZ_JARRAG010000002.1"/>
</dbReference>
<protein>
    <submittedName>
        <fullName evidence="5">GspE/PulE family protein</fullName>
    </submittedName>
</protein>
<evidence type="ECO:0000256" key="1">
    <source>
        <dbReference type="ARBA" id="ARBA00006611"/>
    </source>
</evidence>
<evidence type="ECO:0000256" key="3">
    <source>
        <dbReference type="ARBA" id="ARBA00022840"/>
    </source>
</evidence>
<organism evidence="5 6">
    <name type="scientific">Paludisphaera mucosa</name>
    <dbReference type="NCBI Taxonomy" id="3030827"/>
    <lineage>
        <taxon>Bacteria</taxon>
        <taxon>Pseudomonadati</taxon>
        <taxon>Planctomycetota</taxon>
        <taxon>Planctomycetia</taxon>
        <taxon>Isosphaerales</taxon>
        <taxon>Isosphaeraceae</taxon>
        <taxon>Paludisphaera</taxon>
    </lineage>
</organism>
<dbReference type="InterPro" id="IPR027417">
    <property type="entry name" value="P-loop_NTPase"/>
</dbReference>